<keyword evidence="2" id="KW-0134">Cell wall</keyword>
<keyword evidence="7 8" id="KW-0720">Serine protease</keyword>
<comment type="caution">
    <text evidence="14">The sequence shown here is derived from an EMBL/GenBank/DDBJ whole genome shotgun (WGS) entry which is preliminary data.</text>
</comment>
<evidence type="ECO:0000313" key="14">
    <source>
        <dbReference type="EMBL" id="MEK8048348.1"/>
    </source>
</evidence>
<evidence type="ECO:0000256" key="1">
    <source>
        <dbReference type="ARBA" id="ARBA00011073"/>
    </source>
</evidence>
<keyword evidence="6 8" id="KW-0378">Hydrolase</keyword>
<feature type="active site" description="Charge relay system" evidence="8">
    <location>
        <position position="225"/>
    </location>
</feature>
<feature type="active site" description="Charge relay system" evidence="8">
    <location>
        <position position="533"/>
    </location>
</feature>
<dbReference type="InterPro" id="IPR034187">
    <property type="entry name" value="Peptidases_S8_5"/>
</dbReference>
<dbReference type="RefSeq" id="WP_341400660.1">
    <property type="nucleotide sequence ID" value="NZ_JBBUTI010000016.1"/>
</dbReference>
<dbReference type="PANTHER" id="PTHR43806">
    <property type="entry name" value="PEPTIDASE S8"/>
    <property type="match status" value="1"/>
</dbReference>
<evidence type="ECO:0000256" key="4">
    <source>
        <dbReference type="ARBA" id="ARBA00022670"/>
    </source>
</evidence>
<evidence type="ECO:0000313" key="15">
    <source>
        <dbReference type="Proteomes" id="UP001379945"/>
    </source>
</evidence>
<feature type="active site" description="Charge relay system" evidence="8">
    <location>
        <position position="163"/>
    </location>
</feature>
<keyword evidence="5 10" id="KW-0732">Signal</keyword>
<evidence type="ECO:0000256" key="7">
    <source>
        <dbReference type="ARBA" id="ARBA00022825"/>
    </source>
</evidence>
<dbReference type="PROSITE" id="PS00136">
    <property type="entry name" value="SUBTILASE_ASP"/>
    <property type="match status" value="1"/>
</dbReference>
<dbReference type="CDD" id="cd07489">
    <property type="entry name" value="Peptidases_S8_5"/>
    <property type="match status" value="1"/>
</dbReference>
<dbReference type="InterPro" id="IPR010435">
    <property type="entry name" value="C5a/SBT2-like_Fn3"/>
</dbReference>
<dbReference type="PROSITE" id="PS00137">
    <property type="entry name" value="SUBTILASE_HIS"/>
    <property type="match status" value="1"/>
</dbReference>
<organism evidence="14 15">
    <name type="scientific">Ideonella margarita</name>
    <dbReference type="NCBI Taxonomy" id="2984191"/>
    <lineage>
        <taxon>Bacteria</taxon>
        <taxon>Pseudomonadati</taxon>
        <taxon>Pseudomonadota</taxon>
        <taxon>Betaproteobacteria</taxon>
        <taxon>Burkholderiales</taxon>
        <taxon>Sphaerotilaceae</taxon>
        <taxon>Ideonella</taxon>
    </lineage>
</organism>
<gene>
    <name evidence="14" type="ORF">AACH00_18490</name>
</gene>
<dbReference type="SUPFAM" id="SSF52025">
    <property type="entry name" value="PA domain"/>
    <property type="match status" value="1"/>
</dbReference>
<dbReference type="InterPro" id="IPR000209">
    <property type="entry name" value="Peptidase_S8/S53_dom"/>
</dbReference>
<dbReference type="Pfam" id="PF02225">
    <property type="entry name" value="PA"/>
    <property type="match status" value="1"/>
</dbReference>
<feature type="domain" description="PA" evidence="12">
    <location>
        <begin position="386"/>
        <end position="461"/>
    </location>
</feature>
<protein>
    <submittedName>
        <fullName evidence="14">S8 family serine peptidase</fullName>
    </submittedName>
</protein>
<comment type="similarity">
    <text evidence="1 8 9">Belongs to the peptidase S8 family.</text>
</comment>
<dbReference type="Gene3D" id="2.60.40.1710">
    <property type="entry name" value="Subtilisin-like superfamily"/>
    <property type="match status" value="1"/>
</dbReference>
<dbReference type="InterPro" id="IPR036852">
    <property type="entry name" value="Peptidase_S8/S53_dom_sf"/>
</dbReference>
<name>A0ABU9C9B8_9BURK</name>
<dbReference type="Gene3D" id="3.40.50.200">
    <property type="entry name" value="Peptidase S8/S53 domain"/>
    <property type="match status" value="1"/>
</dbReference>
<feature type="chain" id="PRO_5046317051" evidence="10">
    <location>
        <begin position="27"/>
        <end position="864"/>
    </location>
</feature>
<evidence type="ECO:0000256" key="3">
    <source>
        <dbReference type="ARBA" id="ARBA00022525"/>
    </source>
</evidence>
<dbReference type="PANTHER" id="PTHR43806:SF66">
    <property type="entry name" value="SERIN ENDOPEPTIDASE"/>
    <property type="match status" value="1"/>
</dbReference>
<evidence type="ECO:0000256" key="6">
    <source>
        <dbReference type="ARBA" id="ARBA00022801"/>
    </source>
</evidence>
<proteinExistence type="inferred from homology"/>
<dbReference type="SUPFAM" id="SSF52743">
    <property type="entry name" value="Subtilisin-like"/>
    <property type="match status" value="1"/>
</dbReference>
<feature type="signal peptide" evidence="10">
    <location>
        <begin position="1"/>
        <end position="26"/>
    </location>
</feature>
<dbReference type="PRINTS" id="PR00723">
    <property type="entry name" value="SUBTILISIN"/>
</dbReference>
<evidence type="ECO:0000256" key="2">
    <source>
        <dbReference type="ARBA" id="ARBA00022512"/>
    </source>
</evidence>
<sequence>MKLIRLTMVASAVAAIMAAGMAPAHAAVQQLPVSANEAPNLWFVEFNSAPTTEGTDAAKVQGEHAAFKKAAAAAGVKFKTRRAFNTLFNGLSVEVSPAERLKLARVAGVKALYPMMVFQAPNPVKSDGSNEANMATALAMTGADVAQNTLGLSGKGVKVGIIDTGVDLDHPDLGGTGVQGASVLPTSRVKYGYDFVGDAFNADPSSAAYNPVTTPDDNPDDCAGHGTHVAGIVGASGAIKGVAPNVTLGAYRVFGCAGSTTADVMIAAMERALADGMQVINMSIGSSFQWPEYPSAKAADRMVRKGMIVVASIGNSGTSGLYAAGAPGVGKNVIGVASYDNSHVVLRQFGVTGSSGLVGFSDATGAPAAPTSGGALMARTGTTTTANDACAALPAGSLTGKIALIRRGTCGFYVKATNAQAAGAVGVVLYNNAAGPLSPSVVGSPAITIPVVGVSDVFGASIDTALQAGDVTLTWANTTGSYPNPTGNLISSFSSYGLAADLSLKPNIGAPGGLINSTWPLEQGGYATLSGTSMSSPNVAGTVALLLEARPGLSPAAVKERLQNSADPKMWSGNPAAGFLDMVHRQGAGMTDVVGAVLQTTTISPSELALGESEAGPATRTLTLRNTSKTSVTYTLSHTGALSTGPNSFTLAFSGTGATVSLSATSVTVPPKGTATVDVTITAPAALPDASIYGGYIVATSTLDGKVLRVPYAGMKGDYQSKVVLTPTANGFPWLAQLVGSSYQNRATGGTFTMANGDIPYMLMHFDHHARQVRLSAYDANTGKSWFTVSKDNFLPRSSTATAFSAFQWDGRVVRGDSAPITVPNGQYVIKVEVLKALGDETNPAHWETWTTPVITIARPVPGV</sequence>
<dbReference type="InterPro" id="IPR050131">
    <property type="entry name" value="Peptidase_S8_subtilisin-like"/>
</dbReference>
<dbReference type="Pfam" id="PF06280">
    <property type="entry name" value="fn3_5"/>
    <property type="match status" value="1"/>
</dbReference>
<evidence type="ECO:0000259" key="12">
    <source>
        <dbReference type="Pfam" id="PF02225"/>
    </source>
</evidence>
<dbReference type="Proteomes" id="UP001379945">
    <property type="component" value="Unassembled WGS sequence"/>
</dbReference>
<keyword evidence="3" id="KW-0964">Secreted</keyword>
<keyword evidence="4 8" id="KW-0645">Protease</keyword>
<evidence type="ECO:0000256" key="9">
    <source>
        <dbReference type="RuleBase" id="RU003355"/>
    </source>
</evidence>
<dbReference type="PROSITE" id="PS00138">
    <property type="entry name" value="SUBTILASE_SER"/>
    <property type="match status" value="1"/>
</dbReference>
<evidence type="ECO:0000256" key="10">
    <source>
        <dbReference type="SAM" id="SignalP"/>
    </source>
</evidence>
<dbReference type="EMBL" id="JBBUTI010000016">
    <property type="protein sequence ID" value="MEK8048348.1"/>
    <property type="molecule type" value="Genomic_DNA"/>
</dbReference>
<feature type="domain" description="Peptidase S8/S53" evidence="11">
    <location>
        <begin position="154"/>
        <end position="587"/>
    </location>
</feature>
<evidence type="ECO:0000259" key="11">
    <source>
        <dbReference type="Pfam" id="PF00082"/>
    </source>
</evidence>
<dbReference type="CDD" id="cd04818">
    <property type="entry name" value="PA_subtilisin_1"/>
    <property type="match status" value="1"/>
</dbReference>
<dbReference type="InterPro" id="IPR003137">
    <property type="entry name" value="PA_domain"/>
</dbReference>
<accession>A0ABU9C9B8</accession>
<evidence type="ECO:0000259" key="13">
    <source>
        <dbReference type="Pfam" id="PF06280"/>
    </source>
</evidence>
<dbReference type="InterPro" id="IPR022398">
    <property type="entry name" value="Peptidase_S8_His-AS"/>
</dbReference>
<evidence type="ECO:0000256" key="8">
    <source>
        <dbReference type="PROSITE-ProRule" id="PRU01240"/>
    </source>
</evidence>
<dbReference type="InterPro" id="IPR023827">
    <property type="entry name" value="Peptidase_S8_Asp-AS"/>
</dbReference>
<feature type="domain" description="C5a peptidase/Subtilisin-like protease SBT2-like Fn3-like" evidence="13">
    <location>
        <begin position="618"/>
        <end position="712"/>
    </location>
</feature>
<dbReference type="Pfam" id="PF00082">
    <property type="entry name" value="Peptidase_S8"/>
    <property type="match status" value="1"/>
</dbReference>
<dbReference type="InterPro" id="IPR023828">
    <property type="entry name" value="Peptidase_S8_Ser-AS"/>
</dbReference>
<dbReference type="InterPro" id="IPR015500">
    <property type="entry name" value="Peptidase_S8_subtilisin-rel"/>
</dbReference>
<evidence type="ECO:0000256" key="5">
    <source>
        <dbReference type="ARBA" id="ARBA00022729"/>
    </source>
</evidence>
<reference evidence="14 15" key="1">
    <citation type="submission" date="2024-04" db="EMBL/GenBank/DDBJ databases">
        <title>Novel species of the genus Ideonella isolated from streams.</title>
        <authorList>
            <person name="Lu H."/>
        </authorList>
    </citation>
    <scope>NUCLEOTIDE SEQUENCE [LARGE SCALE GENOMIC DNA]</scope>
    <source>
        <strain evidence="14 15">LYT19W</strain>
    </source>
</reference>
<dbReference type="Gene3D" id="3.50.30.30">
    <property type="match status" value="1"/>
</dbReference>
<dbReference type="PROSITE" id="PS51892">
    <property type="entry name" value="SUBTILASE"/>
    <property type="match status" value="1"/>
</dbReference>
<dbReference type="InterPro" id="IPR046450">
    <property type="entry name" value="PA_dom_sf"/>
</dbReference>
<keyword evidence="15" id="KW-1185">Reference proteome</keyword>